<protein>
    <submittedName>
        <fullName evidence="1">Uncharacterized protein</fullName>
    </submittedName>
</protein>
<gene>
    <name evidence="1" type="ORF">D4765_06350</name>
</gene>
<organism evidence="1 2">
    <name type="scientific">Subtercola vilae</name>
    <dbReference type="NCBI Taxonomy" id="2056433"/>
    <lineage>
        <taxon>Bacteria</taxon>
        <taxon>Bacillati</taxon>
        <taxon>Actinomycetota</taxon>
        <taxon>Actinomycetes</taxon>
        <taxon>Micrococcales</taxon>
        <taxon>Microbacteriaceae</taxon>
        <taxon>Subtercola</taxon>
    </lineage>
</organism>
<name>A0A4T2C4T1_9MICO</name>
<keyword evidence="2" id="KW-1185">Reference proteome</keyword>
<dbReference type="AlphaFoldDB" id="A0A4T2C4T1"/>
<proteinExistence type="predicted"/>
<reference evidence="1 2" key="1">
    <citation type="journal article" date="2019" name="Microorganisms">
        <title>Systematic Affiliation and Genome Analysis of Subtercola vilae DB165(T) with Particular Emphasis on Cold Adaptation of an Isolate from a High-Altitude Cold Volcano Lake.</title>
        <authorList>
            <person name="Villalobos A.S."/>
            <person name="Wiese J."/>
            <person name="Imhoff J.F."/>
            <person name="Dorador C."/>
            <person name="Keller A."/>
            <person name="Hentschel U."/>
        </authorList>
    </citation>
    <scope>NUCLEOTIDE SEQUENCE [LARGE SCALE GENOMIC DNA]</scope>
    <source>
        <strain evidence="1 2">DB165</strain>
    </source>
</reference>
<comment type="caution">
    <text evidence="1">The sequence shown here is derived from an EMBL/GenBank/DDBJ whole genome shotgun (WGS) entry which is preliminary data.</text>
</comment>
<sequence length="91" mass="9833">MPIVKRISPLSAAAQNTPTSSYSRIVRHGGNQYFATTQMAEIFRTHADEIVAENRTELVPLLHSTGVELLLVSPSTVFAVVAIEVGRLSAV</sequence>
<dbReference type="RefSeq" id="WP_136641445.1">
    <property type="nucleotide sequence ID" value="NZ_QYRT01000008.1"/>
</dbReference>
<dbReference type="Proteomes" id="UP000306192">
    <property type="component" value="Unassembled WGS sequence"/>
</dbReference>
<dbReference type="EMBL" id="QYRT01000008">
    <property type="protein sequence ID" value="TIH38709.1"/>
    <property type="molecule type" value="Genomic_DNA"/>
</dbReference>
<evidence type="ECO:0000313" key="1">
    <source>
        <dbReference type="EMBL" id="TIH38709.1"/>
    </source>
</evidence>
<dbReference type="OrthoDB" id="5125001at2"/>
<accession>A0A4T2C4T1</accession>
<evidence type="ECO:0000313" key="2">
    <source>
        <dbReference type="Proteomes" id="UP000306192"/>
    </source>
</evidence>